<sequence length="128" mass="14479">MAHFPVGMHFRQKVARAYQIFGQGNVCRALTIGLRTDYGDHRFAAHFEQRLQAAATGNKFKTIAAVCRLPENNRFYETSGHDILDQGAGCAPFRDVDLRKGNLSEHRWTHGRGINLRKALHNCLRGEC</sequence>
<name>A0ABY1MMB7_9PROT</name>
<gene>
    <name evidence="1" type="ORF">AFERRI_10940</name>
</gene>
<reference evidence="1 2" key="1">
    <citation type="submission" date="2017-03" db="EMBL/GenBank/DDBJ databases">
        <authorList>
            <person name="Regsiter A."/>
            <person name="William W."/>
        </authorList>
    </citation>
    <scope>NUCLEOTIDE SEQUENCE [LARGE SCALE GENOMIC DNA]</scope>
    <source>
        <strain evidence="1">PRJEB5721</strain>
    </source>
</reference>
<accession>A0ABY1MMB7</accession>
<evidence type="ECO:0000313" key="2">
    <source>
        <dbReference type="Proteomes" id="UP000193925"/>
    </source>
</evidence>
<keyword evidence="2" id="KW-1185">Reference proteome</keyword>
<evidence type="ECO:0000313" key="1">
    <source>
        <dbReference type="EMBL" id="SMH64906.1"/>
    </source>
</evidence>
<dbReference type="Proteomes" id="UP000193925">
    <property type="component" value="Chromosome AFERRI"/>
</dbReference>
<organism evidence="1 2">
    <name type="scientific">Acidithiobacillus ferrivorans</name>
    <dbReference type="NCBI Taxonomy" id="160808"/>
    <lineage>
        <taxon>Bacteria</taxon>
        <taxon>Pseudomonadati</taxon>
        <taxon>Pseudomonadota</taxon>
        <taxon>Acidithiobacillia</taxon>
        <taxon>Acidithiobacillales</taxon>
        <taxon>Acidithiobacillaceae</taxon>
        <taxon>Acidithiobacillus</taxon>
    </lineage>
</organism>
<proteinExistence type="predicted"/>
<protein>
    <submittedName>
        <fullName evidence="1">Uncharacterized protein</fullName>
    </submittedName>
</protein>
<dbReference type="EMBL" id="LT841305">
    <property type="protein sequence ID" value="SMH64906.1"/>
    <property type="molecule type" value="Genomic_DNA"/>
</dbReference>